<dbReference type="OrthoDB" id="601499at2"/>
<reference evidence="3" key="1">
    <citation type="submission" date="2016-01" db="EMBL/GenBank/DDBJ databases">
        <authorList>
            <person name="Peeters C."/>
        </authorList>
    </citation>
    <scope>NUCLEOTIDE SEQUENCE [LARGE SCALE GENOMIC DNA]</scope>
    <source>
        <strain evidence="3">LMG 29318</strain>
    </source>
</reference>
<accession>A0A158C2F8</accession>
<evidence type="ECO:0000313" key="3">
    <source>
        <dbReference type="EMBL" id="SAK76430.1"/>
    </source>
</evidence>
<keyword evidence="2" id="KW-0677">Repeat</keyword>
<dbReference type="InterPro" id="IPR006652">
    <property type="entry name" value="Kelch_1"/>
</dbReference>
<gene>
    <name evidence="3" type="ORF">AWB75_04383</name>
</gene>
<dbReference type="PANTHER" id="PTHR46344">
    <property type="entry name" value="OS02G0202900 PROTEIN"/>
    <property type="match status" value="1"/>
</dbReference>
<dbReference type="Gene3D" id="2.130.10.80">
    <property type="entry name" value="Galactose oxidase/kelch, beta-propeller"/>
    <property type="match status" value="2"/>
</dbReference>
<dbReference type="Gene3D" id="2.60.40.10">
    <property type="entry name" value="Immunoglobulins"/>
    <property type="match status" value="3"/>
</dbReference>
<dbReference type="EMBL" id="FCOF02000021">
    <property type="protein sequence ID" value="SAK76430.1"/>
    <property type="molecule type" value="Genomic_DNA"/>
</dbReference>
<keyword evidence="4" id="KW-1185">Reference proteome</keyword>
<dbReference type="InterPro" id="IPR011043">
    <property type="entry name" value="Gal_Oxase/kelch_b-propeller"/>
</dbReference>
<name>A0A158C2F8_9BURK</name>
<proteinExistence type="predicted"/>
<dbReference type="InterPro" id="IPR013783">
    <property type="entry name" value="Ig-like_fold"/>
</dbReference>
<evidence type="ECO:0000256" key="1">
    <source>
        <dbReference type="ARBA" id="ARBA00022441"/>
    </source>
</evidence>
<dbReference type="InterPro" id="IPR037293">
    <property type="entry name" value="Gal_Oxidase_central_sf"/>
</dbReference>
<organism evidence="3 4">
    <name type="scientific">Caballeronia catudaia</name>
    <dbReference type="NCBI Taxonomy" id="1777136"/>
    <lineage>
        <taxon>Bacteria</taxon>
        <taxon>Pseudomonadati</taxon>
        <taxon>Pseudomonadota</taxon>
        <taxon>Betaproteobacteria</taxon>
        <taxon>Burkholderiales</taxon>
        <taxon>Burkholderiaceae</taxon>
        <taxon>Caballeronia</taxon>
    </lineage>
</organism>
<dbReference type="GO" id="GO:0005509">
    <property type="term" value="F:calcium ion binding"/>
    <property type="evidence" value="ECO:0007669"/>
    <property type="project" value="InterPro"/>
</dbReference>
<dbReference type="PANTHER" id="PTHR46344:SF27">
    <property type="entry name" value="KELCH REPEAT SUPERFAMILY PROTEIN"/>
    <property type="match status" value="1"/>
</dbReference>
<protein>
    <submittedName>
        <fullName evidence="3">Exported oxidase</fullName>
    </submittedName>
</protein>
<dbReference type="RefSeq" id="WP_159462797.1">
    <property type="nucleotide sequence ID" value="NZ_FCOF02000021.1"/>
</dbReference>
<evidence type="ECO:0000313" key="4">
    <source>
        <dbReference type="Proteomes" id="UP000054870"/>
    </source>
</evidence>
<dbReference type="Pfam" id="PF24681">
    <property type="entry name" value="Kelch_KLHDC2_KLHL20_DRC7"/>
    <property type="match status" value="1"/>
</dbReference>
<dbReference type="SUPFAM" id="SSF117281">
    <property type="entry name" value="Kelch motif"/>
    <property type="match status" value="1"/>
</dbReference>
<dbReference type="SUPFAM" id="SSF49313">
    <property type="entry name" value="Cadherin-like"/>
    <property type="match status" value="2"/>
</dbReference>
<dbReference type="AlphaFoldDB" id="A0A158C2F8"/>
<dbReference type="Pfam" id="PF05345">
    <property type="entry name" value="He_PIG"/>
    <property type="match status" value="3"/>
</dbReference>
<dbReference type="SMART" id="SM00612">
    <property type="entry name" value="Kelch"/>
    <property type="match status" value="6"/>
</dbReference>
<dbReference type="Proteomes" id="UP000054870">
    <property type="component" value="Unassembled WGS sequence"/>
</dbReference>
<dbReference type="InterPro" id="IPR015915">
    <property type="entry name" value="Kelch-typ_b-propeller"/>
</dbReference>
<keyword evidence="1" id="KW-0880">Kelch repeat</keyword>
<evidence type="ECO:0000256" key="2">
    <source>
        <dbReference type="ARBA" id="ARBA00022737"/>
    </source>
</evidence>
<dbReference type="Gene3D" id="2.120.10.80">
    <property type="entry name" value="Kelch-type beta propeller"/>
    <property type="match status" value="1"/>
</dbReference>
<sequence length="617" mass="62332">MIDQSGAGAPSGLAYAIPSAIYTVGTPIVRNAPSSSGGAITHYSISPALPAGLSLDGTSGVIDGAPSAVSTAATYTISAFNDKGEATARVQIEVKAAATAPESLIYQNVDAVYFTGQPIARNVPLTTGGAVSLFTISPALPAGLALDPATGALGGTPTTVTPPAEYTITAANTAGSVKATVRLEVRAATSAPSTLRYATVEPVYVAGQVIGANLPVVTGGEIKTFSVSPALPDGLSLNGQTGAITGTPKSSTAQADYVITGSNAAGAIQTHVKITVVAIPEGAWQPTGSLERANANHEAILLSSGKVLVIGGTSASELYDPARGAWTLVATMLPSRARFTATLLSNGKLLVAGGRSGDDGEATAWATVFDPATGAWSYTGKMNHPRAAASATLLPNGKVLVAGGYDYDVYQNKTTYVAEAELYDPVSGTWTVTGSLKNPRAYHAAALIAGNKVLVAGGKVASTTTITAETYDVASGVWTSTDEMKAARSSPTMTVLGNGKILVAGGSDSKSAELFDPSSGQWTLTPPMVTRRIGSRAVLLPNGRVLVTGTLATVGDGTSTEIYDPASGAWVAAAHTSVERYGHSATLLPDGSVLVAGSATGGINDIFLLSSSAELFR</sequence>
<dbReference type="InterPro" id="IPR015919">
    <property type="entry name" value="Cadherin-like_sf"/>
</dbReference>
<dbReference type="GO" id="GO:0016020">
    <property type="term" value="C:membrane"/>
    <property type="evidence" value="ECO:0007669"/>
    <property type="project" value="InterPro"/>
</dbReference>
<dbReference type="SUPFAM" id="SSF50965">
    <property type="entry name" value="Galactose oxidase, central domain"/>
    <property type="match status" value="1"/>
</dbReference>
<comment type="caution">
    <text evidence="3">The sequence shown here is derived from an EMBL/GenBank/DDBJ whole genome shotgun (WGS) entry which is preliminary data.</text>
</comment>